<evidence type="ECO:0000313" key="7">
    <source>
        <dbReference type="Proteomes" id="UP000663828"/>
    </source>
</evidence>
<accession>A0A816CYH5</accession>
<dbReference type="InterPro" id="IPR011990">
    <property type="entry name" value="TPR-like_helical_dom_sf"/>
</dbReference>
<dbReference type="EMBL" id="CAJNOR010008018">
    <property type="protein sequence ID" value="CAF1627254.1"/>
    <property type="molecule type" value="Genomic_DNA"/>
</dbReference>
<evidence type="ECO:0000259" key="5">
    <source>
        <dbReference type="Pfam" id="PF18738"/>
    </source>
</evidence>
<dbReference type="Pfam" id="PF18738">
    <property type="entry name" value="HEPN_DZIP3"/>
    <property type="match status" value="1"/>
</dbReference>
<dbReference type="InterPro" id="IPR006597">
    <property type="entry name" value="Sel1-like"/>
</dbReference>
<dbReference type="InterPro" id="IPR019734">
    <property type="entry name" value="TPR_rpt"/>
</dbReference>
<dbReference type="PANTHER" id="PTHR11102">
    <property type="entry name" value="SEL-1-LIKE PROTEIN"/>
    <property type="match status" value="1"/>
</dbReference>
<dbReference type="SUPFAM" id="SSF81901">
    <property type="entry name" value="HCP-like"/>
    <property type="match status" value="1"/>
</dbReference>
<dbReference type="InterPro" id="IPR041249">
    <property type="entry name" value="HEPN_DZIP3"/>
</dbReference>
<feature type="repeat" description="TPR" evidence="4">
    <location>
        <begin position="249"/>
        <end position="282"/>
    </location>
</feature>
<dbReference type="Pfam" id="PF07719">
    <property type="entry name" value="TPR_2"/>
    <property type="match status" value="1"/>
</dbReference>
<dbReference type="Pfam" id="PF08238">
    <property type="entry name" value="Sel1"/>
    <property type="match status" value="5"/>
</dbReference>
<dbReference type="AlphaFoldDB" id="A0A816CYH5"/>
<comment type="similarity">
    <text evidence="3">Belongs to the sel-1 family.</text>
</comment>
<evidence type="ECO:0000256" key="2">
    <source>
        <dbReference type="ARBA" id="ARBA00022803"/>
    </source>
</evidence>
<gene>
    <name evidence="6" type="ORF">XAT740_LOCUS51075</name>
</gene>
<evidence type="ECO:0000313" key="6">
    <source>
        <dbReference type="EMBL" id="CAF1627254.1"/>
    </source>
</evidence>
<proteinExistence type="inferred from homology"/>
<evidence type="ECO:0000256" key="3">
    <source>
        <dbReference type="ARBA" id="ARBA00038101"/>
    </source>
</evidence>
<dbReference type="PROSITE" id="PS50005">
    <property type="entry name" value="TPR"/>
    <property type="match status" value="1"/>
</dbReference>
<evidence type="ECO:0000256" key="4">
    <source>
        <dbReference type="PROSITE-ProRule" id="PRU00339"/>
    </source>
</evidence>
<name>A0A816CYH5_ADIRI</name>
<dbReference type="PANTHER" id="PTHR11102:SF160">
    <property type="entry name" value="ERAD-ASSOCIATED E3 UBIQUITIN-PROTEIN LIGASE COMPONENT HRD3"/>
    <property type="match status" value="1"/>
</dbReference>
<evidence type="ECO:0000256" key="1">
    <source>
        <dbReference type="ARBA" id="ARBA00022737"/>
    </source>
</evidence>
<reference evidence="6" key="1">
    <citation type="submission" date="2021-02" db="EMBL/GenBank/DDBJ databases">
        <authorList>
            <person name="Nowell W R."/>
        </authorList>
    </citation>
    <scope>NUCLEOTIDE SEQUENCE</scope>
</reference>
<dbReference type="Gene3D" id="1.25.40.10">
    <property type="entry name" value="Tetratricopeptide repeat domain"/>
    <property type="match status" value="3"/>
</dbReference>
<dbReference type="SMART" id="SM00671">
    <property type="entry name" value="SEL1"/>
    <property type="match status" value="5"/>
</dbReference>
<keyword evidence="2 4" id="KW-0802">TPR repeat</keyword>
<dbReference type="Proteomes" id="UP000663828">
    <property type="component" value="Unassembled WGS sequence"/>
</dbReference>
<keyword evidence="7" id="KW-1185">Reference proteome</keyword>
<protein>
    <recommendedName>
        <fullName evidence="5">DZIP3-like HEPN domain-containing protein</fullName>
    </recommendedName>
</protein>
<dbReference type="SUPFAM" id="SSF48452">
    <property type="entry name" value="TPR-like"/>
    <property type="match status" value="2"/>
</dbReference>
<keyword evidence="1" id="KW-0677">Repeat</keyword>
<comment type="caution">
    <text evidence="6">The sequence shown here is derived from an EMBL/GenBank/DDBJ whole genome shotgun (WGS) entry which is preliminary data.</text>
</comment>
<dbReference type="InterPro" id="IPR050767">
    <property type="entry name" value="Sel1_AlgK"/>
</dbReference>
<dbReference type="PROSITE" id="PS50293">
    <property type="entry name" value="TPR_REGION"/>
    <property type="match status" value="1"/>
</dbReference>
<dbReference type="InterPro" id="IPR013105">
    <property type="entry name" value="TPR_2"/>
</dbReference>
<feature type="non-terminal residue" evidence="6">
    <location>
        <position position="1"/>
    </location>
</feature>
<feature type="domain" description="DZIP3-like HEPN" evidence="5">
    <location>
        <begin position="54"/>
        <end position="166"/>
    </location>
</feature>
<sequence>MTNISSEVRNYFKLELLISRSCNTLRNLFKARYSLFNNGQAWAESPTCGNSYLTNVVAKNKNINLTPAQKTSVSKGNTDEWDISTLCSILLFSKRPQTLNANEEQQLDEENKLVAQLRDARNKLVHHSSKSIHNQEFNQLWIDISTILVTFGDIETELAKLKEDSIFDSPKQVINEENTNEALRLKSLGNEAYDNEDYSEAIKFFIKATVLPGVSDHDRAIFFRIWRQVELDRALKDAKQARKLWLTWWKAHYRVGQVYAVLDDHEKAINSFERAFALDPTKQEIQTAMDESRIMVHRDSQQEDLDLCANWKPMHECPDAEMIRKNKDLLALIDPSVADVTKGHQFALGDIDIIQDYEQAAKYFAKAANADNAEGMYNLARLFDKGLGVKKDHNLAREWLEKAASQPAEHPKLKGMPNIGVADAEHALGVRYFEGISVRKDLSMAVYWYQRATDHGSAMAANNLGCMYLDGLAVDKNLEKAEELHELAAQRGDPSAMMTLAELRLRKNDFQMAELWYDRACESGNVVAQRNRDEFMTKLENRQSYPSDLQEALSKAMNYDVLYQSKYSPSVVCERFYLKEYGLFCEHARRGSITAKKLRTAIEHFILALNLLTSFKTLTEEQENTFVHELSECYRIDTIVAQIPAIFFERVSSIIERVLTRCTQQSTCIVSQVDEDVRVCYATLNLNSYGLIQQFLEICKQKYPKSVHFYYMSGTVHGFQRNSDAGLYNINHGLEIEPDNYELLYHKAVLLRHIGKDMAEAIKAYQQFIATAPKDHRKIPEAYYEMALCSKDFMPVAGISWIYEQYRAGKEAEKLQLPWFLPYKSENIAFLQPIIDMIESNNNVKPTPTNARKQHLTDPHRVELIKNHRVWENTTLEEKRNLGYRSISTTVKPRVKQQTDKLLIGLKPITLREMNSRKDHVYTGYVLSVTIIEETLSWDPSIHLVIEDKNFDCQRMLIYGILEEEGEELI</sequence>
<dbReference type="SMART" id="SM00028">
    <property type="entry name" value="TPR"/>
    <property type="match status" value="5"/>
</dbReference>
<organism evidence="6 7">
    <name type="scientific">Adineta ricciae</name>
    <name type="common">Rotifer</name>
    <dbReference type="NCBI Taxonomy" id="249248"/>
    <lineage>
        <taxon>Eukaryota</taxon>
        <taxon>Metazoa</taxon>
        <taxon>Spiralia</taxon>
        <taxon>Gnathifera</taxon>
        <taxon>Rotifera</taxon>
        <taxon>Eurotatoria</taxon>
        <taxon>Bdelloidea</taxon>
        <taxon>Adinetida</taxon>
        <taxon>Adinetidae</taxon>
        <taxon>Adineta</taxon>
    </lineage>
</organism>